<reference evidence="2" key="1">
    <citation type="submission" date="2017-02" db="EMBL/GenBank/DDBJ databases">
        <authorList>
            <person name="Tafer H."/>
            <person name="Lopandic K."/>
        </authorList>
    </citation>
    <scope>NUCLEOTIDE SEQUENCE [LARGE SCALE GENOMIC DNA]</scope>
    <source>
        <strain evidence="2">CBS 366.77</strain>
    </source>
</reference>
<dbReference type="OrthoDB" id="188042at2759"/>
<dbReference type="PANTHER" id="PTHR48174:SF5">
    <property type="entry name" value="VACUOLAR PROTEIN SORTING-ASSOCIATED PROTEIN 62"/>
    <property type="match status" value="1"/>
</dbReference>
<dbReference type="EMBL" id="MVGC01000361">
    <property type="protein sequence ID" value="RJE19878.1"/>
    <property type="molecule type" value="Genomic_DNA"/>
</dbReference>
<accession>A0A3A2Z9S3</accession>
<sequence length="164" mass="18422">MIRFEQGVPKAVWYSQHAYGQAFTYDALEKRGKRPYAYSANGTHAVYAVSGDHDHTIPHLNLPAGLVVDHTDAGTLWDPVLSAYAYSYDGTARTFKPYDASYPVNWLYFNGRWGDNALPGGPEIFGEKKYTAGPDGPKFKKLDREAVCPSRPCIVLPFRIWFRG</sequence>
<keyword evidence="2" id="KW-1185">Reference proteome</keyword>
<proteinExistence type="predicted"/>
<gene>
    <name evidence="1" type="ORF">PHISCL_07795</name>
</gene>
<dbReference type="AlphaFoldDB" id="A0A3A2Z9S3"/>
<comment type="caution">
    <text evidence="1">The sequence shown here is derived from an EMBL/GenBank/DDBJ whole genome shotgun (WGS) entry which is preliminary data.</text>
</comment>
<organism evidence="1 2">
    <name type="scientific">Aspergillus sclerotialis</name>
    <dbReference type="NCBI Taxonomy" id="2070753"/>
    <lineage>
        <taxon>Eukaryota</taxon>
        <taxon>Fungi</taxon>
        <taxon>Dikarya</taxon>
        <taxon>Ascomycota</taxon>
        <taxon>Pezizomycotina</taxon>
        <taxon>Eurotiomycetes</taxon>
        <taxon>Eurotiomycetidae</taxon>
        <taxon>Eurotiales</taxon>
        <taxon>Aspergillaceae</taxon>
        <taxon>Aspergillus</taxon>
        <taxon>Aspergillus subgen. Polypaecilum</taxon>
    </lineage>
</organism>
<evidence type="ECO:0000313" key="1">
    <source>
        <dbReference type="EMBL" id="RJE19878.1"/>
    </source>
</evidence>
<evidence type="ECO:0000313" key="2">
    <source>
        <dbReference type="Proteomes" id="UP000266188"/>
    </source>
</evidence>
<name>A0A3A2Z9S3_9EURO</name>
<protein>
    <recommendedName>
        <fullName evidence="3">Vacuolar protein sorting-associated protein</fullName>
    </recommendedName>
</protein>
<dbReference type="Proteomes" id="UP000266188">
    <property type="component" value="Unassembled WGS sequence"/>
</dbReference>
<dbReference type="STRING" id="2070753.A0A3A2Z9S3"/>
<evidence type="ECO:0008006" key="3">
    <source>
        <dbReference type="Google" id="ProtNLM"/>
    </source>
</evidence>
<dbReference type="PANTHER" id="PTHR48174">
    <property type="entry name" value="DUF946 FAMILY PROTEIN"/>
    <property type="match status" value="1"/>
</dbReference>